<evidence type="ECO:0000256" key="9">
    <source>
        <dbReference type="SAM" id="Phobius"/>
    </source>
</evidence>
<feature type="transmembrane region" description="Helical" evidence="9">
    <location>
        <begin position="617"/>
        <end position="637"/>
    </location>
</feature>
<feature type="transmembrane region" description="Helical" evidence="9">
    <location>
        <begin position="581"/>
        <end position="605"/>
    </location>
</feature>
<dbReference type="GO" id="GO:0006874">
    <property type="term" value="P:intracellular calcium ion homeostasis"/>
    <property type="evidence" value="ECO:0007669"/>
    <property type="project" value="TreeGrafter"/>
</dbReference>
<feature type="region of interest" description="Disordered" evidence="8">
    <location>
        <begin position="813"/>
        <end position="837"/>
    </location>
</feature>
<feature type="transmembrane region" description="Helical" evidence="9">
    <location>
        <begin position="552"/>
        <end position="574"/>
    </location>
</feature>
<feature type="transmembrane region" description="Helical" evidence="9">
    <location>
        <begin position="1037"/>
        <end position="1055"/>
    </location>
</feature>
<accession>A0A507FPF6</accession>
<feature type="transmembrane region" description="Helical" evidence="9">
    <location>
        <begin position="1083"/>
        <end position="1105"/>
    </location>
</feature>
<feature type="transmembrane region" description="Helical" evidence="9">
    <location>
        <begin position="1117"/>
        <end position="1135"/>
    </location>
</feature>
<evidence type="ECO:0000313" key="11">
    <source>
        <dbReference type="EMBL" id="TPX78162.1"/>
    </source>
</evidence>
<comment type="similarity">
    <text evidence="2">Belongs to the Ca(2+):cation antiporter (CaCA) (TC 2.A.19) family.</text>
</comment>
<name>A0A507FPF6_9FUNG</name>
<evidence type="ECO:0000256" key="5">
    <source>
        <dbReference type="ARBA" id="ARBA00022989"/>
    </source>
</evidence>
<comment type="caution">
    <text evidence="11">The sequence shown here is derived from an EMBL/GenBank/DDBJ whole genome shotgun (WGS) entry which is preliminary data.</text>
</comment>
<feature type="domain" description="Sodium/calcium exchanger membrane region" evidence="10">
    <location>
        <begin position="551"/>
        <end position="673"/>
    </location>
</feature>
<feature type="compositionally biased region" description="Polar residues" evidence="8">
    <location>
        <begin position="903"/>
        <end position="922"/>
    </location>
</feature>
<evidence type="ECO:0000256" key="6">
    <source>
        <dbReference type="ARBA" id="ARBA00023065"/>
    </source>
</evidence>
<evidence type="ECO:0000256" key="3">
    <source>
        <dbReference type="ARBA" id="ARBA00022448"/>
    </source>
</evidence>
<evidence type="ECO:0000256" key="8">
    <source>
        <dbReference type="SAM" id="MobiDB-lite"/>
    </source>
</evidence>
<feature type="transmembrane region" description="Helical" evidence="9">
    <location>
        <begin position="1207"/>
        <end position="1224"/>
    </location>
</feature>
<feature type="region of interest" description="Disordered" evidence="8">
    <location>
        <begin position="245"/>
        <end position="382"/>
    </location>
</feature>
<reference evidence="11 12" key="1">
    <citation type="journal article" date="2019" name="Sci. Rep.">
        <title>Comparative genomics of chytrid fungi reveal insights into the obligate biotrophic and pathogenic lifestyle of Synchytrium endobioticum.</title>
        <authorList>
            <person name="van de Vossenberg B.T.L.H."/>
            <person name="Warris S."/>
            <person name="Nguyen H.D.T."/>
            <person name="van Gent-Pelzer M.P.E."/>
            <person name="Joly D.L."/>
            <person name="van de Geest H.C."/>
            <person name="Bonants P.J.M."/>
            <person name="Smith D.S."/>
            <person name="Levesque C.A."/>
            <person name="van der Lee T.A.J."/>
        </authorList>
    </citation>
    <scope>NUCLEOTIDE SEQUENCE [LARGE SCALE GENOMIC DNA]</scope>
    <source>
        <strain evidence="11 12">CBS 675.73</strain>
    </source>
</reference>
<feature type="compositionally biased region" description="Basic and acidic residues" evidence="8">
    <location>
        <begin position="355"/>
        <end position="366"/>
    </location>
</feature>
<feature type="region of interest" description="Disordered" evidence="8">
    <location>
        <begin position="754"/>
        <end position="783"/>
    </location>
</feature>
<evidence type="ECO:0000256" key="1">
    <source>
        <dbReference type="ARBA" id="ARBA00004127"/>
    </source>
</evidence>
<dbReference type="OrthoDB" id="16982at2759"/>
<sequence length="1259" mass="138128">MTDEGGDTDPDRLHGDTEQQDLVNRVLDSLHGQLEMDLDVVEVVEEPGAQDIEEDAVAEADRILCGETVENATVKELQNAINTSRPFGLKIWKPALYKKHRSIATLTENAIHEDPDQDPSTHLPHFLSVGSLLWLFLVGWWLYLVHFLTGCAMLPFALVGHLGLRTLVYFSTPPLSIQHLRAEVQNMVFPRSQGRVYRMFAITFFELERAWEYALLSWNFAWYMFWPFGKFIIKKRRPTRRFISSLPDLAPPRTAQSTSESAPLLHQHQHFQHPTNGQAFNGGGPSGSATIRIDQDDSSDQESDSEWGFNSVLEPTSWNDEDSDDEENDEADSSSDSDSGETGIFPTPSELNLEDSSRYHEPDIQRSNRRARRAMQQQQRSACQNLPWRQQLSLSFNRWSTRIREMGPAGILFRFLAIIILTPVHLFVSLACFLGVFTVPMSRLTFAVLQRLMKLRCLSVRAVGSDERKRFGSLNSASSTGNGKNKVPKEKKEYRIILCTNHAAGWRYYKYTFDGINIILINLNAIVVFTLFDFYYLGPALDYKGIGSHEAIFLSALISVIPLAYLIGMAVSSITAQTGSLALGSVVNATFGSIVEIILYCLALMEGKTRMVEGSIIGSFMAGLLALPGVSMFFGGLMRKEQKFNTKAAGVTSTLLIMAILGVFGPTFFQGVYGTFELHCAECPIKLAGFSEAKDAIGCRQCRYRQPHPTEDPIYMSHTRPLMLICTTVLILMYAIGLLFTLHTHSKTIYPTEPKRRKYRLSSIPPPRSDRLGPSSADPMTPSASLLLSSPALRPLSASFTTSYPLVRARMTSHGATTATTSGTRSPNPTHEASAPRANIVRLVPGLKESPGLAGTLARHPGQQQQQQQQPLSPHERRRSMTVGGTGSAVMFDLDYPLRSSMRGASNSTGHATNTAKASNRLSADVISTEDDDDESSSGSSDGGNLKSSLLSTNGGSAGVGLGIRQKKSAVSAVDTKGKAPRVYESGFSTAQSSAGDLMAGMPARAASGAASVAAASGGGGGHGGHDHPNWSAWKSAVVLLMATLFFSIIAEVLIDSVDHVIDSGGGKNGLNGDGKWVIDEKILGLTLFAIVPTITEFYNAIAFARQGNIALSLEIGSAYTIQVALLQIPALVAFSEYWRKYGVPAVLAQKAMMPMEDTVAVQKYPFWKFVRFFETVWQSNHISGAAHSQNLLTGTKDTFTMLFPKWDVFAVLFGVFTVTYLYIEGKSNYFKGAMLLLAYALLMCAFVYAPPELSMDSY</sequence>
<evidence type="ECO:0000313" key="12">
    <source>
        <dbReference type="Proteomes" id="UP000320333"/>
    </source>
</evidence>
<feature type="compositionally biased region" description="Acidic residues" evidence="8">
    <location>
        <begin position="319"/>
        <end position="339"/>
    </location>
</feature>
<keyword evidence="5 9" id="KW-1133">Transmembrane helix</keyword>
<feature type="region of interest" description="Disordered" evidence="8">
    <location>
        <begin position="849"/>
        <end position="888"/>
    </location>
</feature>
<evidence type="ECO:0000259" key="10">
    <source>
        <dbReference type="Pfam" id="PF01699"/>
    </source>
</evidence>
<comment type="subcellular location">
    <subcellularLocation>
        <location evidence="1">Endomembrane system</location>
        <topology evidence="1">Multi-pass membrane protein</topology>
    </subcellularLocation>
</comment>
<dbReference type="InterPro" id="IPR044880">
    <property type="entry name" value="NCX_ion-bd_dom_sf"/>
</dbReference>
<dbReference type="GO" id="GO:0005774">
    <property type="term" value="C:vacuolar membrane"/>
    <property type="evidence" value="ECO:0007669"/>
    <property type="project" value="UniProtKB-ARBA"/>
</dbReference>
<feature type="region of interest" description="Disordered" evidence="8">
    <location>
        <begin position="903"/>
        <end position="950"/>
    </location>
</feature>
<dbReference type="GO" id="GO:0015369">
    <property type="term" value="F:calcium:proton antiporter activity"/>
    <property type="evidence" value="ECO:0007669"/>
    <property type="project" value="TreeGrafter"/>
</dbReference>
<dbReference type="PANTHER" id="PTHR31503:SF10">
    <property type="entry name" value="VNX1 PROTEIN"/>
    <property type="match status" value="1"/>
</dbReference>
<evidence type="ECO:0000256" key="2">
    <source>
        <dbReference type="ARBA" id="ARBA00008170"/>
    </source>
</evidence>
<feature type="transmembrane region" description="Helical" evidence="9">
    <location>
        <begin position="516"/>
        <end position="537"/>
    </location>
</feature>
<feature type="compositionally biased region" description="Acidic residues" evidence="8">
    <location>
        <begin position="296"/>
        <end position="305"/>
    </location>
</feature>
<dbReference type="Gene3D" id="1.20.1420.30">
    <property type="entry name" value="NCX, central ion-binding region"/>
    <property type="match status" value="2"/>
</dbReference>
<dbReference type="Pfam" id="PF01699">
    <property type="entry name" value="Na_Ca_ex"/>
    <property type="match status" value="2"/>
</dbReference>
<evidence type="ECO:0000256" key="4">
    <source>
        <dbReference type="ARBA" id="ARBA00022692"/>
    </source>
</evidence>
<feature type="transmembrane region" description="Helical" evidence="9">
    <location>
        <begin position="1231"/>
        <end position="1250"/>
    </location>
</feature>
<dbReference type="InterPro" id="IPR004713">
    <property type="entry name" value="CaH_exchang"/>
</dbReference>
<dbReference type="STRING" id="246404.A0A507FPF6"/>
<protein>
    <recommendedName>
        <fullName evidence="10">Sodium/calcium exchanger membrane region domain-containing protein</fullName>
    </recommendedName>
</protein>
<organism evidence="11 12">
    <name type="scientific">Chytriomyces confervae</name>
    <dbReference type="NCBI Taxonomy" id="246404"/>
    <lineage>
        <taxon>Eukaryota</taxon>
        <taxon>Fungi</taxon>
        <taxon>Fungi incertae sedis</taxon>
        <taxon>Chytridiomycota</taxon>
        <taxon>Chytridiomycota incertae sedis</taxon>
        <taxon>Chytridiomycetes</taxon>
        <taxon>Chytridiales</taxon>
        <taxon>Chytriomycetaceae</taxon>
        <taxon>Chytriomyces</taxon>
    </lineage>
</organism>
<dbReference type="Proteomes" id="UP000320333">
    <property type="component" value="Unassembled WGS sequence"/>
</dbReference>
<dbReference type="GO" id="GO:0012505">
    <property type="term" value="C:endomembrane system"/>
    <property type="evidence" value="ECO:0007669"/>
    <property type="project" value="UniProtKB-SubCell"/>
</dbReference>
<evidence type="ECO:0000256" key="7">
    <source>
        <dbReference type="ARBA" id="ARBA00023136"/>
    </source>
</evidence>
<feature type="transmembrane region" description="Helical" evidence="9">
    <location>
        <begin position="722"/>
        <end position="742"/>
    </location>
</feature>
<dbReference type="PANTHER" id="PTHR31503">
    <property type="entry name" value="VACUOLAR CALCIUM ION TRANSPORTER"/>
    <property type="match status" value="1"/>
</dbReference>
<keyword evidence="7 9" id="KW-0472">Membrane</keyword>
<keyword evidence="3" id="KW-0813">Transport</keyword>
<dbReference type="AlphaFoldDB" id="A0A507FPF6"/>
<feature type="compositionally biased region" description="Low complexity" evidence="8">
    <location>
        <begin position="813"/>
        <end position="824"/>
    </location>
</feature>
<feature type="compositionally biased region" description="Low complexity" evidence="8">
    <location>
        <begin position="937"/>
        <end position="950"/>
    </location>
</feature>
<feature type="transmembrane region" description="Helical" evidence="9">
    <location>
        <begin position="132"/>
        <end position="158"/>
    </location>
</feature>
<dbReference type="InterPro" id="IPR004837">
    <property type="entry name" value="NaCa_Exmemb"/>
</dbReference>
<dbReference type="EMBL" id="QEAP01000008">
    <property type="protein sequence ID" value="TPX78162.1"/>
    <property type="molecule type" value="Genomic_DNA"/>
</dbReference>
<keyword evidence="12" id="KW-1185">Reference proteome</keyword>
<proteinExistence type="inferred from homology"/>
<keyword evidence="6" id="KW-0406">Ion transport</keyword>
<gene>
    <name evidence="11" type="ORF">CcCBS67573_g00598</name>
</gene>
<keyword evidence="4 9" id="KW-0812">Transmembrane</keyword>
<feature type="transmembrane region" description="Helical" evidence="9">
    <location>
        <begin position="649"/>
        <end position="669"/>
    </location>
</feature>
<feature type="domain" description="Sodium/calcium exchanger membrane region" evidence="10">
    <location>
        <begin position="1036"/>
        <end position="1137"/>
    </location>
</feature>